<protein>
    <submittedName>
        <fullName evidence="2">Uncharacterized protein</fullName>
    </submittedName>
</protein>
<gene>
    <name evidence="2" type="ORF">AW08_02826</name>
</gene>
<reference evidence="2" key="1">
    <citation type="submission" date="2014-02" db="EMBL/GenBank/DDBJ databases">
        <title>Expanding our view of genomic diversity in Candidatus Accumulibacter clades.</title>
        <authorList>
            <person name="Skennerton C.T."/>
            <person name="Barr J.J."/>
            <person name="Slater F.R."/>
            <person name="Bond P.L."/>
            <person name="Tyson G.W."/>
        </authorList>
    </citation>
    <scope>NUCLEOTIDE SEQUENCE [LARGE SCALE GENOMIC DNA]</scope>
</reference>
<dbReference type="AlphaFoldDB" id="A0A011MT92"/>
<keyword evidence="3" id="KW-1185">Reference proteome</keyword>
<accession>A0A011MT92</accession>
<feature type="compositionally biased region" description="Low complexity" evidence="1">
    <location>
        <begin position="93"/>
        <end position="102"/>
    </location>
</feature>
<sequence length="270" mass="28361">MRAAAEVELRAQNALDAARDAAIAAQWEHHNLILGARNRGIALFGAVSDEVASLDMKKRSERKAPTRNSKASKLIAACRATAHRQARKGHGASSPPQRSRPPAVGPSRGMRAEGVAAAAVTHFGSMSFPVETRLTCRARLGSPRTEGRGVVSVEGAVKGGRSPAKRTRYSQRTANTLKGSGLAAAVCGQLASPAGGKDFPALRRGARGRGARWARREGLWSRGGSTRNGGNPAFRGNFSQAANAPSSCSIKLNLPGSRDDARFIGGQRPL</sequence>
<evidence type="ECO:0000256" key="1">
    <source>
        <dbReference type="SAM" id="MobiDB-lite"/>
    </source>
</evidence>
<proteinExistence type="predicted"/>
<evidence type="ECO:0000313" key="2">
    <source>
        <dbReference type="EMBL" id="EXI65801.1"/>
    </source>
</evidence>
<feature type="compositionally biased region" description="Basic residues" evidence="1">
    <location>
        <begin position="81"/>
        <end position="90"/>
    </location>
</feature>
<comment type="caution">
    <text evidence="2">The sequence shown here is derived from an EMBL/GenBank/DDBJ whole genome shotgun (WGS) entry which is preliminary data.</text>
</comment>
<dbReference type="EMBL" id="JFAX01000018">
    <property type="protein sequence ID" value="EXI65801.1"/>
    <property type="molecule type" value="Genomic_DNA"/>
</dbReference>
<name>A0A011MT92_9PROT</name>
<feature type="region of interest" description="Disordered" evidence="1">
    <location>
        <begin position="80"/>
        <end position="112"/>
    </location>
</feature>
<evidence type="ECO:0000313" key="3">
    <source>
        <dbReference type="Proteomes" id="UP000020218"/>
    </source>
</evidence>
<organism evidence="2 3">
    <name type="scientific">Candidatus Accumulibacter adjunctus</name>
    <dbReference type="NCBI Taxonomy" id="1454001"/>
    <lineage>
        <taxon>Bacteria</taxon>
        <taxon>Pseudomonadati</taxon>
        <taxon>Pseudomonadota</taxon>
        <taxon>Betaproteobacteria</taxon>
        <taxon>Candidatus Accumulibacter</taxon>
    </lineage>
</organism>
<dbReference type="Proteomes" id="UP000020218">
    <property type="component" value="Unassembled WGS sequence"/>
</dbReference>